<keyword evidence="6" id="KW-0804">Transcription</keyword>
<keyword evidence="8" id="KW-1133">Transmembrane helix</keyword>
<dbReference type="EMBL" id="JBGMEK010000004">
    <property type="protein sequence ID" value="MFA0809923.1"/>
    <property type="molecule type" value="Genomic_DNA"/>
</dbReference>
<dbReference type="Gene3D" id="3.40.50.2300">
    <property type="match status" value="1"/>
</dbReference>
<dbReference type="Pfam" id="PF12833">
    <property type="entry name" value="HTH_18"/>
    <property type="match status" value="1"/>
</dbReference>
<dbReference type="SUPFAM" id="SSF52172">
    <property type="entry name" value="CheY-like"/>
    <property type="match status" value="1"/>
</dbReference>
<feature type="transmembrane region" description="Helical" evidence="8">
    <location>
        <begin position="271"/>
        <end position="292"/>
    </location>
</feature>
<dbReference type="CDD" id="cd17574">
    <property type="entry name" value="REC_OmpR"/>
    <property type="match status" value="1"/>
</dbReference>
<dbReference type="InterPro" id="IPR003594">
    <property type="entry name" value="HATPase_dom"/>
</dbReference>
<keyword evidence="4" id="KW-0805">Transcription regulation</keyword>
<gene>
    <name evidence="12" type="ORF">ACCI49_03235</name>
</gene>
<dbReference type="SMART" id="SM00388">
    <property type="entry name" value="HisKA"/>
    <property type="match status" value="1"/>
</dbReference>
<evidence type="ECO:0000256" key="3">
    <source>
        <dbReference type="ARBA" id="ARBA00022553"/>
    </source>
</evidence>
<accession>A0ABV4NW21</accession>
<dbReference type="Gene3D" id="3.30.565.10">
    <property type="entry name" value="Histidine kinase-like ATPase, C-terminal domain"/>
    <property type="match status" value="1"/>
</dbReference>
<evidence type="ECO:0000256" key="2">
    <source>
        <dbReference type="ARBA" id="ARBA00012438"/>
    </source>
</evidence>
<dbReference type="InterPro" id="IPR005467">
    <property type="entry name" value="His_kinase_dom"/>
</dbReference>
<protein>
    <recommendedName>
        <fullName evidence="2">histidine kinase</fullName>
        <ecNumber evidence="2">2.7.13.3</ecNumber>
    </recommendedName>
</protein>
<feature type="transmembrane region" description="Helical" evidence="8">
    <location>
        <begin position="366"/>
        <end position="383"/>
    </location>
</feature>
<dbReference type="Gene3D" id="1.10.287.130">
    <property type="match status" value="1"/>
</dbReference>
<dbReference type="SUPFAM" id="SSF47384">
    <property type="entry name" value="Homodimeric domain of signal transducing histidine kinase"/>
    <property type="match status" value="1"/>
</dbReference>
<dbReference type="Pfam" id="PF00072">
    <property type="entry name" value="Response_reg"/>
    <property type="match status" value="1"/>
</dbReference>
<keyword evidence="8" id="KW-0472">Membrane</keyword>
<dbReference type="InterPro" id="IPR001789">
    <property type="entry name" value="Sig_transdc_resp-reg_receiver"/>
</dbReference>
<dbReference type="PROSITE" id="PS50109">
    <property type="entry name" value="HIS_KIN"/>
    <property type="match status" value="1"/>
</dbReference>
<dbReference type="InterPro" id="IPR011622">
    <property type="entry name" value="7TMR_DISM_rcpt_extracell_dom2"/>
</dbReference>
<feature type="domain" description="Histidine kinase" evidence="10">
    <location>
        <begin position="539"/>
        <end position="772"/>
    </location>
</feature>
<evidence type="ECO:0000256" key="5">
    <source>
        <dbReference type="ARBA" id="ARBA00023125"/>
    </source>
</evidence>
<dbReference type="Pfam" id="PF07696">
    <property type="entry name" value="7TMR-DISMED2"/>
    <property type="match status" value="1"/>
</dbReference>
<feature type="domain" description="Response regulatory" evidence="11">
    <location>
        <begin position="811"/>
        <end position="926"/>
    </location>
</feature>
<dbReference type="PANTHER" id="PTHR43547">
    <property type="entry name" value="TWO-COMPONENT HISTIDINE KINASE"/>
    <property type="match status" value="1"/>
</dbReference>
<dbReference type="Pfam" id="PF07695">
    <property type="entry name" value="7TMR-DISM_7TM"/>
    <property type="match status" value="1"/>
</dbReference>
<evidence type="ECO:0000256" key="8">
    <source>
        <dbReference type="SAM" id="Phobius"/>
    </source>
</evidence>
<feature type="transmembrane region" description="Helical" evidence="8">
    <location>
        <begin position="331"/>
        <end position="354"/>
    </location>
</feature>
<dbReference type="PROSITE" id="PS01124">
    <property type="entry name" value="HTH_ARAC_FAMILY_2"/>
    <property type="match status" value="1"/>
</dbReference>
<dbReference type="EC" id="2.7.13.3" evidence="2"/>
<feature type="transmembrane region" description="Helical" evidence="8">
    <location>
        <begin position="299"/>
        <end position="316"/>
    </location>
</feature>
<dbReference type="CDD" id="cd00082">
    <property type="entry name" value="HisKA"/>
    <property type="match status" value="1"/>
</dbReference>
<comment type="catalytic activity">
    <reaction evidence="1">
        <text>ATP + protein L-histidine = ADP + protein N-phospho-L-histidine.</text>
        <dbReference type="EC" id="2.7.13.3"/>
    </reaction>
</comment>
<dbReference type="Gene3D" id="2.60.40.2380">
    <property type="match status" value="1"/>
</dbReference>
<dbReference type="Pfam" id="PF00512">
    <property type="entry name" value="HisKA"/>
    <property type="match status" value="1"/>
</dbReference>
<evidence type="ECO:0000259" key="9">
    <source>
        <dbReference type="PROSITE" id="PS01124"/>
    </source>
</evidence>
<dbReference type="InterPro" id="IPR036890">
    <property type="entry name" value="HATPase_C_sf"/>
</dbReference>
<evidence type="ECO:0000313" key="12">
    <source>
        <dbReference type="EMBL" id="MFA0809923.1"/>
    </source>
</evidence>
<dbReference type="InterPro" id="IPR003661">
    <property type="entry name" value="HisK_dim/P_dom"/>
</dbReference>
<keyword evidence="3 7" id="KW-0597">Phosphoprotein</keyword>
<keyword evidence="13" id="KW-1185">Reference proteome</keyword>
<comment type="caution">
    <text evidence="12">The sequence shown here is derived from an EMBL/GenBank/DDBJ whole genome shotgun (WGS) entry which is preliminary data.</text>
</comment>
<sequence>MNIAGKAKMRTIGFTRGNIIGINPIILFEVLVVQLKGRRLLDSDQSKSQRFTKKSTGRKDQFSYRAKYPKRSSYRLKYFLLSLFLLTNSYTEYAHASAAQKIDEVGLKYDMECVKISSLDQPLNLHPYLYHHEDASRSLKAPWNDRTLPFKRVNSQEFHHRFDQIDSDHWVKFCLTNETEVIQEFIVTFGPAMISEVDFHPLQDNQPAFYTGHRKPYDTRDLRDPAYSFKLVVRPGETSYYFVRLFLERSFFFTTLWDLHSYLDFKAEFDGMWGIFFGIFLALALYNTILFIAIPQKSVLLYILFSSSLFFLMASFDGRISEYILPNHPSLLYWLEMFLYYITNFLGMLFLRTFLNLYKYPWLDKIGWLAAIVFSVWVILTAITDHKQLIVVSSIYAIFGIIYALSAGFYTLFKGALEARYYLTAQVPLIITVADRTLYNMDITSFYIVPFRPEAGLCCSMILLAFGVGRMIFHDKELAQKEAIRQAEISNRLKSNYNTQLEKEIEENTTEIRAMNSSLERQAKQLVELDNIKSNFFANISHEFRTPLTLIQGPLKGLLEKEGFKEKAVVAGAIRNSQQLQRLIDQILMLSQFDNSSVRLQTSKYDLVEELRFQTSQFLSLAQREHITLSFTSLEDNLEVYFDYDKLQMIINNLLSNAIKFTPEKGEVRVELSRFPSGSAWIDPSEEDYPTDRYAQIVIEDTGRGIPSRDLPHIFDRYFQSSDPSFSKKVYPGSGIGLALVKELIDLHIGQIDVNSTQGQGTKFTILLPLGRTHLHTSEIVATEDEAKDHDLSNWAPVNDQLILNDHKDNKVLIVDDNRDMRDYLRSLLQDEYEVIEACDGFDAEIMMEQHCPSIVVTDLMMPERDGLAFIRSIKANDKFIATPIIMLTAKASQEDKLIGLKAAADDYLAKPFDAQELKLRLQNLLQKRQQMRAFYGESENTRHTNPSTDFYDIGTEKADESTSEVGVIQKMRAIVEANIGDENFGVEQLSKAMFISTATLRRRLAQASGFTPSGFIRQCRLEKARQLSLEGNIRTISELAYSVGFSHAGYFSRIYKKTFNELPLVNVQVVNKTEEMI</sequence>
<keyword evidence="5" id="KW-0238">DNA-binding</keyword>
<dbReference type="SMART" id="SM00342">
    <property type="entry name" value="HTH_ARAC"/>
    <property type="match status" value="1"/>
</dbReference>
<dbReference type="RefSeq" id="WP_371837538.1">
    <property type="nucleotide sequence ID" value="NZ_JBGMEK010000004.1"/>
</dbReference>
<dbReference type="SMART" id="SM00387">
    <property type="entry name" value="HATPase_c"/>
    <property type="match status" value="1"/>
</dbReference>
<feature type="domain" description="HTH araC/xylS-type" evidence="9">
    <location>
        <begin position="970"/>
        <end position="1064"/>
    </location>
</feature>
<evidence type="ECO:0000259" key="10">
    <source>
        <dbReference type="PROSITE" id="PS50109"/>
    </source>
</evidence>
<keyword evidence="8" id="KW-0812">Transmembrane</keyword>
<dbReference type="PROSITE" id="PS00041">
    <property type="entry name" value="HTH_ARAC_FAMILY_1"/>
    <property type="match status" value="1"/>
</dbReference>
<evidence type="ECO:0000256" key="6">
    <source>
        <dbReference type="ARBA" id="ARBA00023163"/>
    </source>
</evidence>
<evidence type="ECO:0000259" key="11">
    <source>
        <dbReference type="PROSITE" id="PS50110"/>
    </source>
</evidence>
<dbReference type="InterPro" id="IPR004358">
    <property type="entry name" value="Sig_transdc_His_kin-like_C"/>
</dbReference>
<evidence type="ECO:0000256" key="7">
    <source>
        <dbReference type="PROSITE-ProRule" id="PRU00169"/>
    </source>
</evidence>
<feature type="modified residue" description="4-aspartylphosphate" evidence="7">
    <location>
        <position position="859"/>
    </location>
</feature>
<organism evidence="12 13">
    <name type="scientific">Microbulbifer epialgicus</name>
    <dbReference type="NCBI Taxonomy" id="393907"/>
    <lineage>
        <taxon>Bacteria</taxon>
        <taxon>Pseudomonadati</taxon>
        <taxon>Pseudomonadota</taxon>
        <taxon>Gammaproteobacteria</taxon>
        <taxon>Cellvibrionales</taxon>
        <taxon>Microbulbiferaceae</taxon>
        <taxon>Microbulbifer</taxon>
    </lineage>
</organism>
<proteinExistence type="predicted"/>
<feature type="transmembrane region" description="Helical" evidence="8">
    <location>
        <begin position="455"/>
        <end position="473"/>
    </location>
</feature>
<name>A0ABV4NW21_9GAMM</name>
<dbReference type="PRINTS" id="PR00344">
    <property type="entry name" value="BCTRLSENSOR"/>
</dbReference>
<evidence type="ECO:0000313" key="13">
    <source>
        <dbReference type="Proteomes" id="UP001569428"/>
    </source>
</evidence>
<dbReference type="InterPro" id="IPR018060">
    <property type="entry name" value="HTH_AraC"/>
</dbReference>
<dbReference type="InterPro" id="IPR011006">
    <property type="entry name" value="CheY-like_superfamily"/>
</dbReference>
<dbReference type="InterPro" id="IPR036097">
    <property type="entry name" value="HisK_dim/P_sf"/>
</dbReference>
<dbReference type="PANTHER" id="PTHR43547:SF2">
    <property type="entry name" value="HYBRID SIGNAL TRANSDUCTION HISTIDINE KINASE C"/>
    <property type="match status" value="1"/>
</dbReference>
<feature type="transmembrane region" description="Helical" evidence="8">
    <location>
        <begin position="389"/>
        <end position="413"/>
    </location>
</feature>
<dbReference type="SMART" id="SM00448">
    <property type="entry name" value="REC"/>
    <property type="match status" value="1"/>
</dbReference>
<dbReference type="Proteomes" id="UP001569428">
    <property type="component" value="Unassembled WGS sequence"/>
</dbReference>
<dbReference type="Pfam" id="PF02518">
    <property type="entry name" value="HATPase_c"/>
    <property type="match status" value="1"/>
</dbReference>
<dbReference type="SUPFAM" id="SSF55874">
    <property type="entry name" value="ATPase domain of HSP90 chaperone/DNA topoisomerase II/histidine kinase"/>
    <property type="match status" value="1"/>
</dbReference>
<dbReference type="Gene3D" id="1.10.10.60">
    <property type="entry name" value="Homeodomain-like"/>
    <property type="match status" value="1"/>
</dbReference>
<evidence type="ECO:0000256" key="1">
    <source>
        <dbReference type="ARBA" id="ARBA00000085"/>
    </source>
</evidence>
<dbReference type="InterPro" id="IPR011623">
    <property type="entry name" value="7TMR_DISM_rcpt_extracell_dom1"/>
</dbReference>
<dbReference type="PROSITE" id="PS50110">
    <property type="entry name" value="RESPONSE_REGULATORY"/>
    <property type="match status" value="1"/>
</dbReference>
<evidence type="ECO:0000256" key="4">
    <source>
        <dbReference type="ARBA" id="ARBA00023015"/>
    </source>
</evidence>
<reference evidence="12 13" key="1">
    <citation type="submission" date="2024-08" db="EMBL/GenBank/DDBJ databases">
        <authorList>
            <person name="Ishaq N."/>
        </authorList>
    </citation>
    <scope>NUCLEOTIDE SEQUENCE [LARGE SCALE GENOMIC DNA]</scope>
    <source>
        <strain evidence="12 13">DSM 18651</strain>
    </source>
</reference>
<dbReference type="InterPro" id="IPR018062">
    <property type="entry name" value="HTH_AraC-typ_CS"/>
</dbReference>